<dbReference type="Pfam" id="PF07201">
    <property type="entry name" value="HrpJ"/>
    <property type="match status" value="1"/>
</dbReference>
<organism evidence="2 3">
    <name type="scientific">Citrobacter amalonaticus</name>
    <dbReference type="NCBI Taxonomy" id="35703"/>
    <lineage>
        <taxon>Bacteria</taxon>
        <taxon>Pseudomonadati</taxon>
        <taxon>Pseudomonadota</taxon>
        <taxon>Gammaproteobacteria</taxon>
        <taxon>Enterobacterales</taxon>
        <taxon>Enterobacteriaceae</taxon>
        <taxon>Citrobacter</taxon>
    </lineage>
</organism>
<accession>A0A2S4S2K3</accession>
<dbReference type="GO" id="GO:0046903">
    <property type="term" value="P:secretion"/>
    <property type="evidence" value="ECO:0007669"/>
    <property type="project" value="InterPro"/>
</dbReference>
<evidence type="ECO:0000259" key="1">
    <source>
        <dbReference type="Pfam" id="PF07201"/>
    </source>
</evidence>
<sequence>MAINISALSQSAATANVNELVDDLVRMQDNVEVKANYSTTSVALAMADDLSALLSSMLQNRRTDKNTATSSDTEKKYASVLEEKKPESIKKIISYAKDACMTAKQLLFVLSQMYNDPTDVALLLQAFIQKKKKASDSGVEVEDELVDVSLTLLEDTYQLLMSGPEKKKAKSGLNIQQQTDAYGSLLNLNAEIMRNLYRDFISQDMEPVDIYKELIEKAGIEKRHMALEYVVKALHCDINSHDPSCSYQEFGALLDTSFILSVIKSADISFMRGIRNIGILNATWEKSQPIVLDYFISIMSNTDECGGLTADFMQRCMKYHSREDKVNFLHVVQGLVRALPHFLFSNTVQDCTAIKNAVDQELSIFMSKFTATSRENISYE</sequence>
<proteinExistence type="predicted"/>
<dbReference type="OrthoDB" id="7028879at2"/>
<feature type="domain" description="Hypersensitivity response secretion-like HrpJ" evidence="1">
    <location>
        <begin position="60"/>
        <end position="216"/>
    </location>
</feature>
<gene>
    <name evidence="2" type="ORF">C3430_03150</name>
</gene>
<dbReference type="Proteomes" id="UP000237003">
    <property type="component" value="Unassembled WGS sequence"/>
</dbReference>
<dbReference type="RefSeq" id="WP_103775009.1">
    <property type="nucleotide sequence ID" value="NZ_PQLX01000001.1"/>
</dbReference>
<dbReference type="AlphaFoldDB" id="A0A2S4S2K3"/>
<dbReference type="EMBL" id="PQLX01000001">
    <property type="protein sequence ID" value="POU68090.1"/>
    <property type="molecule type" value="Genomic_DNA"/>
</dbReference>
<comment type="caution">
    <text evidence="2">The sequence shown here is derived from an EMBL/GenBank/DDBJ whole genome shotgun (WGS) entry which is preliminary data.</text>
</comment>
<name>A0A2S4S2K3_CITAM</name>
<dbReference type="InterPro" id="IPR010812">
    <property type="entry name" value="HrpJ-like"/>
</dbReference>
<dbReference type="SUPFAM" id="SSF140591">
    <property type="entry name" value="Type III secretion system domain"/>
    <property type="match status" value="1"/>
</dbReference>
<dbReference type="GO" id="GO:0019867">
    <property type="term" value="C:outer membrane"/>
    <property type="evidence" value="ECO:0007669"/>
    <property type="project" value="InterPro"/>
</dbReference>
<protein>
    <recommendedName>
        <fullName evidence="1">Hypersensitivity response secretion-like HrpJ domain-containing protein</fullName>
    </recommendedName>
</protein>
<reference evidence="2 3" key="1">
    <citation type="submission" date="2018-01" db="EMBL/GenBank/DDBJ databases">
        <title>Complete genome sequences of 14 Citrobacter spp. isolated from plant in Canada.</title>
        <authorList>
            <person name="Bhandare S.G."/>
            <person name="Colavecchio A."/>
            <person name="Jeukens J."/>
            <person name="Emond-Rheault J.-G."/>
            <person name="Freschi L."/>
            <person name="Hamel J."/>
            <person name="Kukavica-Ibrulj I."/>
            <person name="Levesque R."/>
            <person name="Goodridge L."/>
        </authorList>
    </citation>
    <scope>NUCLEOTIDE SEQUENCE [LARGE SCALE GENOMIC DNA]</scope>
    <source>
        <strain evidence="2 3">S1285</strain>
    </source>
</reference>
<evidence type="ECO:0000313" key="2">
    <source>
        <dbReference type="EMBL" id="POU68090.1"/>
    </source>
</evidence>
<dbReference type="Gene3D" id="1.10.150.630">
    <property type="match status" value="1"/>
</dbReference>
<evidence type="ECO:0000313" key="3">
    <source>
        <dbReference type="Proteomes" id="UP000237003"/>
    </source>
</evidence>